<dbReference type="SUPFAM" id="SSF51735">
    <property type="entry name" value="NAD(P)-binding Rossmann-fold domains"/>
    <property type="match status" value="1"/>
</dbReference>
<comment type="function">
    <text evidence="2">Catalyzes the reduction of dTDP-6-deoxy-L-lyxo-4-hexulose to yield dTDP-L-rhamnose.</text>
</comment>
<dbReference type="Proteomes" id="UP001596549">
    <property type="component" value="Unassembled WGS sequence"/>
</dbReference>
<keyword evidence="2" id="KW-0560">Oxidoreductase</keyword>
<dbReference type="Pfam" id="PF04321">
    <property type="entry name" value="RmlD_sub_bind"/>
    <property type="match status" value="1"/>
</dbReference>
<keyword evidence="5" id="KW-1185">Reference proteome</keyword>
<evidence type="ECO:0000256" key="1">
    <source>
        <dbReference type="ARBA" id="ARBA00010944"/>
    </source>
</evidence>
<comment type="pathway">
    <text evidence="2">Carbohydrate biosynthesis; dTDP-L-rhamnose biosynthesis.</text>
</comment>
<dbReference type="Gene3D" id="3.40.50.720">
    <property type="entry name" value="NAD(P)-binding Rossmann-like Domain"/>
    <property type="match status" value="1"/>
</dbReference>
<dbReference type="RefSeq" id="WP_379748787.1">
    <property type="nucleotide sequence ID" value="NZ_JBHTCP010000014.1"/>
</dbReference>
<comment type="caution">
    <text evidence="4">The sequence shown here is derived from an EMBL/GenBank/DDBJ whole genome shotgun (WGS) entry which is preliminary data.</text>
</comment>
<feature type="domain" description="RmlD-like substrate binding" evidence="3">
    <location>
        <begin position="1"/>
        <end position="229"/>
    </location>
</feature>
<dbReference type="EMBL" id="JBHTCP010000014">
    <property type="protein sequence ID" value="MFC7371827.1"/>
    <property type="molecule type" value="Genomic_DNA"/>
</dbReference>
<proteinExistence type="inferred from homology"/>
<evidence type="ECO:0000313" key="5">
    <source>
        <dbReference type="Proteomes" id="UP001596549"/>
    </source>
</evidence>
<dbReference type="PANTHER" id="PTHR10491:SF4">
    <property type="entry name" value="METHIONINE ADENOSYLTRANSFERASE 2 SUBUNIT BETA"/>
    <property type="match status" value="1"/>
</dbReference>
<dbReference type="CDD" id="cd05254">
    <property type="entry name" value="dTDP_HR_like_SDR_e"/>
    <property type="match status" value="1"/>
</dbReference>
<evidence type="ECO:0000259" key="3">
    <source>
        <dbReference type="Pfam" id="PF04321"/>
    </source>
</evidence>
<dbReference type="InterPro" id="IPR036291">
    <property type="entry name" value="NAD(P)-bd_dom_sf"/>
</dbReference>
<dbReference type="InterPro" id="IPR005913">
    <property type="entry name" value="dTDP_dehydrorham_reduct"/>
</dbReference>
<dbReference type="EC" id="1.1.1.133" evidence="2"/>
<name>A0ABW2NR75_9BACL</name>
<organism evidence="4 5">
    <name type="scientific">Fictibacillus iocasae</name>
    <dbReference type="NCBI Taxonomy" id="2715437"/>
    <lineage>
        <taxon>Bacteria</taxon>
        <taxon>Bacillati</taxon>
        <taxon>Bacillota</taxon>
        <taxon>Bacilli</taxon>
        <taxon>Bacillales</taxon>
        <taxon>Fictibacillaceae</taxon>
        <taxon>Fictibacillus</taxon>
    </lineage>
</organism>
<accession>A0ABW2NR75</accession>
<sequence>MKLLVLGGRGMAGHVVTSFLKKNSPHDVLYTSRDIDDTDGYYLDAADLERVKEMIFSIKPDAVINCIGILNHFADQDPGRAILINSYLPHYVASLLDTYGGKFIHISTDCVFSGKKGDYSLSDEPDGTSLYARTKILGEVKTAPHLTIRTSIIGPELKNGIGLLHWFLKQTGTIKGFTNVYWNGVTTLQLAKTILEAAERDLSGIIQLSASGKLSKYELLALFQKTFNKQDVMIEKYSDERHDKSLINGGAQAAFLVPSYEVMLQELKEWMDSQ</sequence>
<dbReference type="PANTHER" id="PTHR10491">
    <property type="entry name" value="DTDP-4-DEHYDRORHAMNOSE REDUCTASE"/>
    <property type="match status" value="1"/>
</dbReference>
<reference evidence="5" key="1">
    <citation type="journal article" date="2019" name="Int. J. Syst. Evol. Microbiol.">
        <title>The Global Catalogue of Microorganisms (GCM) 10K type strain sequencing project: providing services to taxonomists for standard genome sequencing and annotation.</title>
        <authorList>
            <consortium name="The Broad Institute Genomics Platform"/>
            <consortium name="The Broad Institute Genome Sequencing Center for Infectious Disease"/>
            <person name="Wu L."/>
            <person name="Ma J."/>
        </authorList>
    </citation>
    <scope>NUCLEOTIDE SEQUENCE [LARGE SCALE GENOMIC DNA]</scope>
    <source>
        <strain evidence="5">NBRC 106396</strain>
    </source>
</reference>
<evidence type="ECO:0000256" key="2">
    <source>
        <dbReference type="RuleBase" id="RU364082"/>
    </source>
</evidence>
<evidence type="ECO:0000313" key="4">
    <source>
        <dbReference type="EMBL" id="MFC7371827.1"/>
    </source>
</evidence>
<protein>
    <recommendedName>
        <fullName evidence="2">dTDP-4-dehydrorhamnose reductase</fullName>
        <ecNumber evidence="2">1.1.1.133</ecNumber>
    </recommendedName>
</protein>
<gene>
    <name evidence="4" type="ORF">ACFQPF_09065</name>
</gene>
<keyword evidence="2" id="KW-0521">NADP</keyword>
<dbReference type="InterPro" id="IPR029903">
    <property type="entry name" value="RmlD-like-bd"/>
</dbReference>
<comment type="similarity">
    <text evidence="1 2">Belongs to the dTDP-4-dehydrorhamnose reductase family.</text>
</comment>